<evidence type="ECO:0000313" key="2">
    <source>
        <dbReference type="Proteomes" id="UP000663870"/>
    </source>
</evidence>
<comment type="caution">
    <text evidence="1">The sequence shown here is derived from an EMBL/GenBank/DDBJ whole genome shotgun (WGS) entry which is preliminary data.</text>
</comment>
<dbReference type="SUPFAM" id="SSF82153">
    <property type="entry name" value="FAS1 domain"/>
    <property type="match status" value="1"/>
</dbReference>
<reference evidence="1" key="1">
    <citation type="submission" date="2021-02" db="EMBL/GenBank/DDBJ databases">
        <authorList>
            <person name="Nowell W R."/>
        </authorList>
    </citation>
    <scope>NUCLEOTIDE SEQUENCE</scope>
</reference>
<organism evidence="1 2">
    <name type="scientific">Rotaria sordida</name>
    <dbReference type="NCBI Taxonomy" id="392033"/>
    <lineage>
        <taxon>Eukaryota</taxon>
        <taxon>Metazoa</taxon>
        <taxon>Spiralia</taxon>
        <taxon>Gnathifera</taxon>
        <taxon>Rotifera</taxon>
        <taxon>Eurotatoria</taxon>
        <taxon>Bdelloidea</taxon>
        <taxon>Philodinida</taxon>
        <taxon>Philodinidae</taxon>
        <taxon>Rotaria</taxon>
    </lineage>
</organism>
<dbReference type="Proteomes" id="UP000663870">
    <property type="component" value="Unassembled WGS sequence"/>
</dbReference>
<dbReference type="EMBL" id="CAJNOL010000746">
    <property type="protein sequence ID" value="CAF1185834.1"/>
    <property type="molecule type" value="Genomic_DNA"/>
</dbReference>
<keyword evidence="2" id="KW-1185">Reference proteome</keyword>
<dbReference type="InterPro" id="IPR036378">
    <property type="entry name" value="FAS1_dom_sf"/>
</dbReference>
<accession>A0A814V8Y3</accession>
<proteinExistence type="predicted"/>
<name>A0A814V8Y3_9BILA</name>
<evidence type="ECO:0000313" key="1">
    <source>
        <dbReference type="EMBL" id="CAF1185834.1"/>
    </source>
</evidence>
<protein>
    <submittedName>
        <fullName evidence="1">Uncharacterized protein</fullName>
    </submittedName>
</protein>
<dbReference type="AlphaFoldDB" id="A0A814V8Y3"/>
<sequence>MLLQCTVLLKQSTSTNVKHEEFVKATYNYATDLVTCSSESKELCSQRINQLNKDRDNISLFEPKNRAFMERDPGKLEAHFSSVAHKASYERYFIFKNKSCNVDNLLNENCRKAKQQKKAILKRNRNIIITLIDAVRFLAHQRLPFRNEPAEEGNGEN</sequence>
<gene>
    <name evidence="1" type="ORF">JXQ802_LOCUS23604</name>
</gene>